<sequence>MTQMNRNLDDLRLDTPEGLDEFVRRSDAMLSRLGDAHAELDAVTGEGEAADGMARAVVDSTGSLRRITLDPRIARLDVATIAEAATEAVRAAQADARRRTEELISEATGGEPVTLDMAAARRQLEEIGEDLARTLRDLSAGF</sequence>
<dbReference type="InterPro" id="IPR036894">
    <property type="entry name" value="YbaB-like_sf"/>
</dbReference>
<dbReference type="EMBL" id="JACHJP010000007">
    <property type="protein sequence ID" value="MBB4918667.1"/>
    <property type="molecule type" value="Genomic_DNA"/>
</dbReference>
<accession>A0A7W7QRX9</accession>
<keyword evidence="2" id="KW-1185">Reference proteome</keyword>
<proteinExistence type="predicted"/>
<organism evidence="1 2">
    <name type="scientific">Streptosporangium saharense</name>
    <dbReference type="NCBI Taxonomy" id="1706840"/>
    <lineage>
        <taxon>Bacteria</taxon>
        <taxon>Bacillati</taxon>
        <taxon>Actinomycetota</taxon>
        <taxon>Actinomycetes</taxon>
        <taxon>Streptosporangiales</taxon>
        <taxon>Streptosporangiaceae</taxon>
        <taxon>Streptosporangium</taxon>
    </lineage>
</organism>
<dbReference type="Pfam" id="PF02575">
    <property type="entry name" value="YbaB_DNA_bd"/>
    <property type="match status" value="1"/>
</dbReference>
<gene>
    <name evidence="1" type="ORF">FHS44_005797</name>
</gene>
<dbReference type="GO" id="GO:0003677">
    <property type="term" value="F:DNA binding"/>
    <property type="evidence" value="ECO:0007669"/>
    <property type="project" value="UniProtKB-KW"/>
</dbReference>
<dbReference type="Proteomes" id="UP000552644">
    <property type="component" value="Unassembled WGS sequence"/>
</dbReference>
<protein>
    <submittedName>
        <fullName evidence="1">DNA-binding protein YbaB</fullName>
    </submittedName>
</protein>
<dbReference type="Gene3D" id="3.30.1310.10">
    <property type="entry name" value="Nucleoid-associated protein YbaB-like domain"/>
    <property type="match status" value="1"/>
</dbReference>
<name>A0A7W7QRX9_9ACTN</name>
<dbReference type="AlphaFoldDB" id="A0A7W7QRX9"/>
<evidence type="ECO:0000313" key="1">
    <source>
        <dbReference type="EMBL" id="MBB4918667.1"/>
    </source>
</evidence>
<dbReference type="SUPFAM" id="SSF82607">
    <property type="entry name" value="YbaB-like"/>
    <property type="match status" value="1"/>
</dbReference>
<dbReference type="InterPro" id="IPR004401">
    <property type="entry name" value="YbaB/EbfC"/>
</dbReference>
<keyword evidence="1" id="KW-0238">DNA-binding</keyword>
<evidence type="ECO:0000313" key="2">
    <source>
        <dbReference type="Proteomes" id="UP000552644"/>
    </source>
</evidence>
<comment type="caution">
    <text evidence="1">The sequence shown here is derived from an EMBL/GenBank/DDBJ whole genome shotgun (WGS) entry which is preliminary data.</text>
</comment>
<reference evidence="1 2" key="1">
    <citation type="submission" date="2020-08" db="EMBL/GenBank/DDBJ databases">
        <title>Genomic Encyclopedia of Type Strains, Phase III (KMG-III): the genomes of soil and plant-associated and newly described type strains.</title>
        <authorList>
            <person name="Whitman W."/>
        </authorList>
    </citation>
    <scope>NUCLEOTIDE SEQUENCE [LARGE SCALE GENOMIC DNA]</scope>
    <source>
        <strain evidence="1 2">CECT 8840</strain>
    </source>
</reference>